<reference evidence="1" key="1">
    <citation type="submission" date="2021-07" db="EMBL/GenBank/DDBJ databases">
        <authorList>
            <person name="Branca A.L. A."/>
        </authorList>
    </citation>
    <scope>NUCLEOTIDE SEQUENCE</scope>
</reference>
<organism evidence="1 2">
    <name type="scientific">Penicillium olsonii</name>
    <dbReference type="NCBI Taxonomy" id="99116"/>
    <lineage>
        <taxon>Eukaryota</taxon>
        <taxon>Fungi</taxon>
        <taxon>Dikarya</taxon>
        <taxon>Ascomycota</taxon>
        <taxon>Pezizomycotina</taxon>
        <taxon>Eurotiomycetes</taxon>
        <taxon>Eurotiomycetidae</taxon>
        <taxon>Eurotiales</taxon>
        <taxon>Aspergillaceae</taxon>
        <taxon>Penicillium</taxon>
    </lineage>
</organism>
<dbReference type="AlphaFoldDB" id="A0A9W4HUI8"/>
<evidence type="ECO:0000313" key="1">
    <source>
        <dbReference type="EMBL" id="CAG8161878.1"/>
    </source>
</evidence>
<dbReference type="OrthoDB" id="429813at2759"/>
<protein>
    <submittedName>
        <fullName evidence="1">Uncharacterized protein</fullName>
    </submittedName>
</protein>
<accession>A0A9W4HUI8</accession>
<gene>
    <name evidence="1" type="ORF">POLS_LOCUS6377</name>
</gene>
<dbReference type="InterPro" id="IPR007817">
    <property type="entry name" value="Isocyanide_synthase_DIT1"/>
</dbReference>
<sequence length="258" mass="29399">MKFEYAPEDIPEKVIQVLRQFSLHSDSGQKDAGKVFEMVVDKVKYDIAANQPITMVLPAFPWKNPNQDKVIADGIDLGEELGLAKLNHLCEEIAKVYPYGARLILICDGPVYNDLVGVSDEGSYEYGIQLRQMAQKKRFSSIHFTRLMNLLGLGDGEKLFKADYLRLMPTCRETLMSSAYFDTKFDIDHELKTNPDTKITFDSYFSRISEDLRWSKGLDPVIKEDQVLYAAEVSRMAKTMINRLIVSGLRMIRVPNSL</sequence>
<keyword evidence="2" id="KW-1185">Reference proteome</keyword>
<dbReference type="PANTHER" id="PTHR37285:SF5">
    <property type="entry name" value="SPORE WALL MATURATION PROTEIN DIT1"/>
    <property type="match status" value="1"/>
</dbReference>
<name>A0A9W4HUI8_PENOL</name>
<dbReference type="EMBL" id="CAJVOS010000036">
    <property type="protein sequence ID" value="CAG8161878.1"/>
    <property type="molecule type" value="Genomic_DNA"/>
</dbReference>
<proteinExistence type="predicted"/>
<dbReference type="Pfam" id="PF05141">
    <property type="entry name" value="DIT1_PvcA"/>
    <property type="match status" value="1"/>
</dbReference>
<evidence type="ECO:0000313" key="2">
    <source>
        <dbReference type="Proteomes" id="UP001153618"/>
    </source>
</evidence>
<dbReference type="PANTHER" id="PTHR37285">
    <property type="entry name" value="SPORE WALL MATURATION PROTEIN DIT1"/>
    <property type="match status" value="1"/>
</dbReference>
<dbReference type="Proteomes" id="UP001153618">
    <property type="component" value="Unassembled WGS sequence"/>
</dbReference>
<comment type="caution">
    <text evidence="1">The sequence shown here is derived from an EMBL/GenBank/DDBJ whole genome shotgun (WGS) entry which is preliminary data.</text>
</comment>